<evidence type="ECO:0008006" key="3">
    <source>
        <dbReference type="Google" id="ProtNLM"/>
    </source>
</evidence>
<accession>A0A133NFL4</accession>
<dbReference type="PATRIC" id="fig|851.8.peg.2216"/>
<proteinExistence type="predicted"/>
<dbReference type="Proteomes" id="UP000070401">
    <property type="component" value="Unassembled WGS sequence"/>
</dbReference>
<evidence type="ECO:0000313" key="2">
    <source>
        <dbReference type="Proteomes" id="UP000070401"/>
    </source>
</evidence>
<gene>
    <name evidence="1" type="ORF">HMPREF3221_02197</name>
</gene>
<sequence length="41" mass="4914">MTSYNVEQAFWSLRNIIGWQVITIYNLKFLKFFSKKIIKSG</sequence>
<evidence type="ECO:0000313" key="1">
    <source>
        <dbReference type="EMBL" id="KXA15088.1"/>
    </source>
</evidence>
<organism evidence="1 2">
    <name type="scientific">Fusobacterium nucleatum</name>
    <dbReference type="NCBI Taxonomy" id="851"/>
    <lineage>
        <taxon>Bacteria</taxon>
        <taxon>Fusobacteriati</taxon>
        <taxon>Fusobacteriota</taxon>
        <taxon>Fusobacteriia</taxon>
        <taxon>Fusobacteriales</taxon>
        <taxon>Fusobacteriaceae</taxon>
        <taxon>Fusobacterium</taxon>
    </lineage>
</organism>
<dbReference type="AlphaFoldDB" id="A0A133NFL4"/>
<comment type="caution">
    <text evidence="1">The sequence shown here is derived from an EMBL/GenBank/DDBJ whole genome shotgun (WGS) entry which is preliminary data.</text>
</comment>
<reference evidence="2" key="1">
    <citation type="submission" date="2016-01" db="EMBL/GenBank/DDBJ databases">
        <authorList>
            <person name="Mitreva M."/>
            <person name="Pepin K.H."/>
            <person name="Mihindukulasuriya K.A."/>
            <person name="Fulton R."/>
            <person name="Fronick C."/>
            <person name="O'Laughlin M."/>
            <person name="Miner T."/>
            <person name="Herter B."/>
            <person name="Rosa B.A."/>
            <person name="Cordes M."/>
            <person name="Tomlinson C."/>
            <person name="Wollam A."/>
            <person name="Palsikar V.B."/>
            <person name="Mardis E.R."/>
            <person name="Wilson R.K."/>
        </authorList>
    </citation>
    <scope>NUCLEOTIDE SEQUENCE [LARGE SCALE GENOMIC DNA]</scope>
    <source>
        <strain evidence="2">MJR7757B</strain>
    </source>
</reference>
<protein>
    <recommendedName>
        <fullName evidence="3">Transposase</fullName>
    </recommendedName>
</protein>
<keyword evidence="2" id="KW-1185">Reference proteome</keyword>
<name>A0A133NFL4_FUSNU</name>
<dbReference type="EMBL" id="LRPY01000238">
    <property type="protein sequence ID" value="KXA15088.1"/>
    <property type="molecule type" value="Genomic_DNA"/>
</dbReference>